<evidence type="ECO:0000313" key="2">
    <source>
        <dbReference type="EMBL" id="SFL00850.1"/>
    </source>
</evidence>
<accession>A0A1I4E7D1</accession>
<dbReference type="Proteomes" id="UP000198804">
    <property type="component" value="Unassembled WGS sequence"/>
</dbReference>
<dbReference type="GO" id="GO:0032259">
    <property type="term" value="P:methylation"/>
    <property type="evidence" value="ECO:0007669"/>
    <property type="project" value="UniProtKB-KW"/>
</dbReference>
<evidence type="ECO:0000313" key="3">
    <source>
        <dbReference type="Proteomes" id="UP000198804"/>
    </source>
</evidence>
<dbReference type="SUPFAM" id="SSF53335">
    <property type="entry name" value="S-adenosyl-L-methionine-dependent methyltransferases"/>
    <property type="match status" value="1"/>
</dbReference>
<keyword evidence="3" id="KW-1185">Reference proteome</keyword>
<gene>
    <name evidence="2" type="ORF">SAMN04488125_10798</name>
</gene>
<dbReference type="CDD" id="cd02440">
    <property type="entry name" value="AdoMet_MTases"/>
    <property type="match status" value="1"/>
</dbReference>
<evidence type="ECO:0000256" key="1">
    <source>
        <dbReference type="ARBA" id="ARBA00022679"/>
    </source>
</evidence>
<dbReference type="Gene3D" id="3.40.50.150">
    <property type="entry name" value="Vaccinia Virus protein VP39"/>
    <property type="match status" value="1"/>
</dbReference>
<keyword evidence="1 2" id="KW-0808">Transferase</keyword>
<dbReference type="AlphaFoldDB" id="A0A1I4E7D1"/>
<dbReference type="STRING" id="414703.SAMN04488125_10798"/>
<dbReference type="RefSeq" id="WP_091945441.1">
    <property type="nucleotide sequence ID" value="NZ_FOSV01000007.1"/>
</dbReference>
<organism evidence="2 3">
    <name type="scientific">Methylorubrum salsuginis</name>
    <dbReference type="NCBI Taxonomy" id="414703"/>
    <lineage>
        <taxon>Bacteria</taxon>
        <taxon>Pseudomonadati</taxon>
        <taxon>Pseudomonadota</taxon>
        <taxon>Alphaproteobacteria</taxon>
        <taxon>Hyphomicrobiales</taxon>
        <taxon>Methylobacteriaceae</taxon>
        <taxon>Methylorubrum</taxon>
    </lineage>
</organism>
<proteinExistence type="predicted"/>
<dbReference type="PANTHER" id="PTHR43861">
    <property type="entry name" value="TRANS-ACONITATE 2-METHYLTRANSFERASE-RELATED"/>
    <property type="match status" value="1"/>
</dbReference>
<keyword evidence="2" id="KW-0489">Methyltransferase</keyword>
<dbReference type="InterPro" id="IPR029063">
    <property type="entry name" value="SAM-dependent_MTases_sf"/>
</dbReference>
<dbReference type="EMBL" id="FOSV01000007">
    <property type="protein sequence ID" value="SFL00850.1"/>
    <property type="molecule type" value="Genomic_DNA"/>
</dbReference>
<dbReference type="OrthoDB" id="9071885at2"/>
<sequence>MVSPTPPTPHPPCPVTGEPATRLVQWVSARLLTDLWRYTFKVDVRPSFKGTRRFGLWESPTGLYFFDPMVQGDAGFYTSLYARLNIRHYPREGHPRAEFRLAARHVAEGARVLDVGCGFGAFRHEVRHARYTGLDPHFSGEPGSDWARIETLTDHLKGHEGAYDVASAFQVLEHVEDPVGMLTDMVRAVRPGGQVIIGVPHVPAAHTRIPNYLINAVPHHLTWWTKDALLAIAGRVGLVNARVETAPWADVDGLVYWMERCSPVKCRDRHYRHSWAWHASALVGFLAGWVMWKIKPVPKTRDEGASLLLVAEKPAG</sequence>
<protein>
    <submittedName>
        <fullName evidence="2">Methyltransferase domain-containing protein</fullName>
    </submittedName>
</protein>
<dbReference type="GO" id="GO:0008168">
    <property type="term" value="F:methyltransferase activity"/>
    <property type="evidence" value="ECO:0007669"/>
    <property type="project" value="UniProtKB-KW"/>
</dbReference>
<reference evidence="3" key="1">
    <citation type="submission" date="2016-10" db="EMBL/GenBank/DDBJ databases">
        <authorList>
            <person name="Varghese N."/>
            <person name="Submissions S."/>
        </authorList>
    </citation>
    <scope>NUCLEOTIDE SEQUENCE [LARGE SCALE GENOMIC DNA]</scope>
    <source>
        <strain evidence="3">CGMCC 1.6474</strain>
    </source>
</reference>
<dbReference type="Pfam" id="PF13489">
    <property type="entry name" value="Methyltransf_23"/>
    <property type="match status" value="1"/>
</dbReference>
<name>A0A1I4E7D1_9HYPH</name>
<dbReference type="PANTHER" id="PTHR43861:SF3">
    <property type="entry name" value="PUTATIVE (AFU_ORTHOLOGUE AFUA_2G14390)-RELATED"/>
    <property type="match status" value="1"/>
</dbReference>